<organism evidence="2 3">
    <name type="scientific">Aurantimonas aggregata</name>
    <dbReference type="NCBI Taxonomy" id="2047720"/>
    <lineage>
        <taxon>Bacteria</taxon>
        <taxon>Pseudomonadati</taxon>
        <taxon>Pseudomonadota</taxon>
        <taxon>Alphaproteobacteria</taxon>
        <taxon>Hyphomicrobiales</taxon>
        <taxon>Aurantimonadaceae</taxon>
        <taxon>Aurantimonas</taxon>
    </lineage>
</organism>
<protein>
    <recommendedName>
        <fullName evidence="4">DUF3971 domain-containing protein</fullName>
    </recommendedName>
</protein>
<name>A0A6L9MLD1_9HYPH</name>
<keyword evidence="1" id="KW-0812">Transmembrane</keyword>
<evidence type="ECO:0000313" key="3">
    <source>
        <dbReference type="Proteomes" id="UP000476332"/>
    </source>
</evidence>
<feature type="transmembrane region" description="Helical" evidence="1">
    <location>
        <begin position="7"/>
        <end position="31"/>
    </location>
</feature>
<gene>
    <name evidence="2" type="ORF">GTW51_18250</name>
</gene>
<dbReference type="RefSeq" id="WP_163045499.1">
    <property type="nucleotide sequence ID" value="NZ_JAAAMJ010000018.1"/>
</dbReference>
<sequence length="1083" mass="112409">MKAAIRLLAGIASFAVILLVVAAAAIALLLWTDTGQEILEAQTERIISTALGPDFIVEMDRQRVGFDASAGLGLRFADVTLRDRASGAVVATADRIGVGIGLGALFDDGLVVDRVGVSGVRIASEIINAKPSGALPTPATIFASLGRSIRDLDRTGLRRLRVSDLSVIDAPEIGGISELTIRKTGDGRFTLETNGTFGEQAVAASGEVQLDAAGRELSGLEFETSRVTLGTDTSQPPSESPAPDIHIPATLRVTMRSDGAGRELVATVTMKDGTFRGRQAVDIPSASLSLAIHEDGDEIVLKDGAFDLGDAHAEFGGRIGLVADADGALPVQIATTRLTSTIGSDTGPVRSAMFGLEGSVRTATGRIDLEHLALRVGAGELSGHGAVSGFEPTDRLTLRMDANDLAVPDVKAFWPFFLADGARNWVLAHIDSGGSVTSGSVGLDLSIERLGAIMTPDSGPTEDEFKLALDLADVSFRTIGEMPLVKSATGRIDAKGSMTVVSIESAALLDEADVMILPSSIEFGRTDEGTAALLSLNLAGDATTLLQLANRDPVRALRQTDWQPDEVSGRAELGVGVAFHLPRPPLRADPAAPQTAGSVRLESWSVVADVDAVALKRPIAGRSISAMTGIVSVAPGSAIGDVEAMVDGVPATINFSQPLAPNPVGEPSLTVTASLEGAQVKTLLPKLGDMLDGPVSARLTRSGERFLGSVDLGSARLSVPAIGWSKGPGVPATLDFEMAMEGDRIVLPTAELKGEGFSAQGTVELDSAGLRRMELRRAAFNRDDSVAATIERSDSGYAVTVSGSSLDARAMLGRLKTDWSGSSGGGSAGNLTVSVKVDRLLGFDGEELRDAAISYRNGGRAGLATSLTATTPRGSPVSLAVEPGEVGRAIRLDAGDAGALLRFAGLYKRMAGGSLGLRLTGNPEGRISGPLSLRDFTLVDEPRLASLVGTSRADPNSLAGALGRDLEVSQAYFDTASTGLSWDGNRLVAYDGILRGPIFGSSFEGVIYDTARQIDMSGSFMPAYGVNRLFGAIPFVGGILGNGAEGGLIGITYRLAGPFGDPTLAVNPISAIAPGIFRRIFEY</sequence>
<dbReference type="Proteomes" id="UP000476332">
    <property type="component" value="Unassembled WGS sequence"/>
</dbReference>
<reference evidence="2 3" key="1">
    <citation type="submission" date="2020-01" db="EMBL/GenBank/DDBJ databases">
        <title>Genomes of bacteria type strains.</title>
        <authorList>
            <person name="Chen J."/>
            <person name="Zhu S."/>
            <person name="Chen J."/>
        </authorList>
    </citation>
    <scope>NUCLEOTIDE SEQUENCE [LARGE SCALE GENOMIC DNA]</scope>
    <source>
        <strain evidence="2 3">KCTC 52919</strain>
    </source>
</reference>
<proteinExistence type="predicted"/>
<keyword evidence="1" id="KW-1133">Transmembrane helix</keyword>
<keyword evidence="1" id="KW-0472">Membrane</keyword>
<keyword evidence="3" id="KW-1185">Reference proteome</keyword>
<evidence type="ECO:0008006" key="4">
    <source>
        <dbReference type="Google" id="ProtNLM"/>
    </source>
</evidence>
<evidence type="ECO:0000256" key="1">
    <source>
        <dbReference type="SAM" id="Phobius"/>
    </source>
</evidence>
<accession>A0A6L9MLD1</accession>
<dbReference type="EMBL" id="JAAAMJ010000018">
    <property type="protein sequence ID" value="NDV88647.1"/>
    <property type="molecule type" value="Genomic_DNA"/>
</dbReference>
<dbReference type="AlphaFoldDB" id="A0A6L9MLD1"/>
<evidence type="ECO:0000313" key="2">
    <source>
        <dbReference type="EMBL" id="NDV88647.1"/>
    </source>
</evidence>
<comment type="caution">
    <text evidence="2">The sequence shown here is derived from an EMBL/GenBank/DDBJ whole genome shotgun (WGS) entry which is preliminary data.</text>
</comment>